<keyword evidence="2" id="KW-1185">Reference proteome</keyword>
<organism evidence="1 2">
    <name type="scientific">Brachionus plicatilis</name>
    <name type="common">Marine rotifer</name>
    <name type="synonym">Brachionus muelleri</name>
    <dbReference type="NCBI Taxonomy" id="10195"/>
    <lineage>
        <taxon>Eukaryota</taxon>
        <taxon>Metazoa</taxon>
        <taxon>Spiralia</taxon>
        <taxon>Gnathifera</taxon>
        <taxon>Rotifera</taxon>
        <taxon>Eurotatoria</taxon>
        <taxon>Monogononta</taxon>
        <taxon>Pseudotrocha</taxon>
        <taxon>Ploima</taxon>
        <taxon>Brachionidae</taxon>
        <taxon>Brachionus</taxon>
    </lineage>
</organism>
<comment type="caution">
    <text evidence="1">The sequence shown here is derived from an EMBL/GenBank/DDBJ whole genome shotgun (WGS) entry which is preliminary data.</text>
</comment>
<dbReference type="AlphaFoldDB" id="A0A3M7SDE1"/>
<name>A0A3M7SDE1_BRAPC</name>
<dbReference type="Proteomes" id="UP000276133">
    <property type="component" value="Unassembled WGS sequence"/>
</dbReference>
<protein>
    <submittedName>
        <fullName evidence="1">Uncharacterized protein</fullName>
    </submittedName>
</protein>
<evidence type="ECO:0000313" key="2">
    <source>
        <dbReference type="Proteomes" id="UP000276133"/>
    </source>
</evidence>
<proteinExistence type="predicted"/>
<gene>
    <name evidence="1" type="ORF">BpHYR1_022825</name>
</gene>
<dbReference type="EMBL" id="REGN01001584">
    <property type="protein sequence ID" value="RNA33759.1"/>
    <property type="molecule type" value="Genomic_DNA"/>
</dbReference>
<sequence>MEGVNVCACTSHMTLGINARVPQHEITYLAMSNFLINLAAKTINENLKIWKIWICLESL</sequence>
<accession>A0A3M7SDE1</accession>
<reference evidence="1 2" key="1">
    <citation type="journal article" date="2018" name="Sci. Rep.">
        <title>Genomic signatures of local adaptation to the degree of environmental predictability in rotifers.</title>
        <authorList>
            <person name="Franch-Gras L."/>
            <person name="Hahn C."/>
            <person name="Garcia-Roger E.M."/>
            <person name="Carmona M.J."/>
            <person name="Serra M."/>
            <person name="Gomez A."/>
        </authorList>
    </citation>
    <scope>NUCLEOTIDE SEQUENCE [LARGE SCALE GENOMIC DNA]</scope>
    <source>
        <strain evidence="1">HYR1</strain>
    </source>
</reference>
<evidence type="ECO:0000313" key="1">
    <source>
        <dbReference type="EMBL" id="RNA33759.1"/>
    </source>
</evidence>